<feature type="compositionally biased region" description="Basic and acidic residues" evidence="6">
    <location>
        <begin position="182"/>
        <end position="193"/>
    </location>
</feature>
<reference evidence="9 10" key="1">
    <citation type="submission" date="2018-07" db="EMBL/GenBank/DDBJ databases">
        <title>Draft genome of the type strain Streptomyces armeniacus ATCC 15676.</title>
        <authorList>
            <person name="Labana P."/>
            <person name="Gosse J.T."/>
            <person name="Boddy C.N."/>
        </authorList>
    </citation>
    <scope>NUCLEOTIDE SEQUENCE [LARGE SCALE GENOMIC DNA]</scope>
    <source>
        <strain evidence="9 10">ATCC 15676</strain>
    </source>
</reference>
<dbReference type="PANTHER" id="PTHR38459:SF1">
    <property type="entry name" value="PROPHAGE BACTOPRENOL-LINKED GLUCOSE TRANSLOCASE HOMOLOG"/>
    <property type="match status" value="1"/>
</dbReference>
<dbReference type="InterPro" id="IPR007267">
    <property type="entry name" value="GtrA_DPMS_TM"/>
</dbReference>
<dbReference type="GO" id="GO:0000271">
    <property type="term" value="P:polysaccharide biosynthetic process"/>
    <property type="evidence" value="ECO:0007669"/>
    <property type="project" value="InterPro"/>
</dbReference>
<dbReference type="GO" id="GO:0005886">
    <property type="term" value="C:plasma membrane"/>
    <property type="evidence" value="ECO:0007669"/>
    <property type="project" value="TreeGrafter"/>
</dbReference>
<evidence type="ECO:0000256" key="1">
    <source>
        <dbReference type="ARBA" id="ARBA00004141"/>
    </source>
</evidence>
<dbReference type="RefSeq" id="WP_208879066.1">
    <property type="nucleotide sequence ID" value="NZ_CP031320.1"/>
</dbReference>
<dbReference type="EMBL" id="CP031320">
    <property type="protein sequence ID" value="AXK33916.1"/>
    <property type="molecule type" value="Genomic_DNA"/>
</dbReference>
<evidence type="ECO:0000259" key="8">
    <source>
        <dbReference type="Pfam" id="PF04138"/>
    </source>
</evidence>
<feature type="transmembrane region" description="Helical" evidence="7">
    <location>
        <begin position="85"/>
        <end position="106"/>
    </location>
</feature>
<keyword evidence="3 7" id="KW-0812">Transmembrane</keyword>
<name>A0A345XQK0_9ACTN</name>
<evidence type="ECO:0000256" key="6">
    <source>
        <dbReference type="SAM" id="MobiDB-lite"/>
    </source>
</evidence>
<evidence type="ECO:0000313" key="10">
    <source>
        <dbReference type="Proteomes" id="UP000254425"/>
    </source>
</evidence>
<dbReference type="PANTHER" id="PTHR38459">
    <property type="entry name" value="PROPHAGE BACTOPRENOL-LINKED GLUCOSE TRANSLOCASE HOMOLOG"/>
    <property type="match status" value="1"/>
</dbReference>
<dbReference type="InterPro" id="IPR051401">
    <property type="entry name" value="GtrA_CellWall_Glycosyl"/>
</dbReference>
<dbReference type="Proteomes" id="UP000254425">
    <property type="component" value="Chromosome"/>
</dbReference>
<proteinExistence type="inferred from homology"/>
<evidence type="ECO:0000313" key="9">
    <source>
        <dbReference type="EMBL" id="AXK33916.1"/>
    </source>
</evidence>
<protein>
    <submittedName>
        <fullName evidence="9">GtrA family protein</fullName>
    </submittedName>
</protein>
<dbReference type="AlphaFoldDB" id="A0A345XQK0"/>
<keyword evidence="10" id="KW-1185">Reference proteome</keyword>
<evidence type="ECO:0000256" key="7">
    <source>
        <dbReference type="SAM" id="Phobius"/>
    </source>
</evidence>
<evidence type="ECO:0000256" key="5">
    <source>
        <dbReference type="ARBA" id="ARBA00023136"/>
    </source>
</evidence>
<accession>A0A345XQK0</accession>
<gene>
    <name evidence="9" type="ORF">DVA86_15865</name>
</gene>
<feature type="region of interest" description="Disordered" evidence="6">
    <location>
        <begin position="158"/>
        <end position="193"/>
    </location>
</feature>
<dbReference type="Pfam" id="PF04138">
    <property type="entry name" value="GtrA_DPMS_TM"/>
    <property type="match status" value="1"/>
</dbReference>
<evidence type="ECO:0000256" key="3">
    <source>
        <dbReference type="ARBA" id="ARBA00022692"/>
    </source>
</evidence>
<sequence>MSEWRGVRSRLERLVRELAKFGTVGAFGFLVNVAVFNLCIHTLGLATVRSGVIATAVAIGTNYVGNRYWTYRHSDKSRVHREVSLFLLFSGIGMVIENGVLALSHYGLDYTSPLADNIAKNVIGLGIGTVFRFWSYRTWVFRDSDAAREREEAALAEARERRAAGAGSRSGGRAGVAGLPAQEEREDRRVLLK</sequence>
<organism evidence="9 10">
    <name type="scientific">Streptomyces armeniacus</name>
    <dbReference type="NCBI Taxonomy" id="83291"/>
    <lineage>
        <taxon>Bacteria</taxon>
        <taxon>Bacillati</taxon>
        <taxon>Actinomycetota</taxon>
        <taxon>Actinomycetes</taxon>
        <taxon>Kitasatosporales</taxon>
        <taxon>Streptomycetaceae</taxon>
        <taxon>Streptomyces</taxon>
    </lineage>
</organism>
<feature type="transmembrane region" description="Helical" evidence="7">
    <location>
        <begin position="21"/>
        <end position="40"/>
    </location>
</feature>
<feature type="transmembrane region" description="Helical" evidence="7">
    <location>
        <begin position="118"/>
        <end position="134"/>
    </location>
</feature>
<feature type="transmembrane region" description="Helical" evidence="7">
    <location>
        <begin position="46"/>
        <end position="64"/>
    </location>
</feature>
<evidence type="ECO:0000256" key="4">
    <source>
        <dbReference type="ARBA" id="ARBA00022989"/>
    </source>
</evidence>
<comment type="subcellular location">
    <subcellularLocation>
        <location evidence="1">Membrane</location>
        <topology evidence="1">Multi-pass membrane protein</topology>
    </subcellularLocation>
</comment>
<dbReference type="KEGG" id="sarm:DVA86_15865"/>
<evidence type="ECO:0000256" key="2">
    <source>
        <dbReference type="ARBA" id="ARBA00009399"/>
    </source>
</evidence>
<comment type="similarity">
    <text evidence="2">Belongs to the GtrA family.</text>
</comment>
<keyword evidence="5 7" id="KW-0472">Membrane</keyword>
<keyword evidence="4 7" id="KW-1133">Transmembrane helix</keyword>
<feature type="domain" description="GtrA/DPMS transmembrane" evidence="8">
    <location>
        <begin position="20"/>
        <end position="141"/>
    </location>
</feature>